<keyword evidence="2" id="KW-1185">Reference proteome</keyword>
<gene>
    <name evidence="1" type="ORF">GGQ73_004357</name>
</gene>
<comment type="caution">
    <text evidence="1">The sequence shown here is derived from an EMBL/GenBank/DDBJ whole genome shotgun (WGS) entry which is preliminary data.</text>
</comment>
<accession>A0A7W6CJS1</accession>
<dbReference type="EMBL" id="JACIDV010000017">
    <property type="protein sequence ID" value="MBB3948376.1"/>
    <property type="molecule type" value="Genomic_DNA"/>
</dbReference>
<name>A0A7W6CJS1_9HYPH</name>
<dbReference type="AlphaFoldDB" id="A0A7W6CJS1"/>
<evidence type="ECO:0000313" key="2">
    <source>
        <dbReference type="Proteomes" id="UP000565286"/>
    </source>
</evidence>
<protein>
    <submittedName>
        <fullName evidence="1">Uncharacterized protein</fullName>
    </submittedName>
</protein>
<sequence length="88" mass="9726">MATIGPVVLAASPSTRTFRVDANAPHALTCTVSRYSAVVTQVKCRHGFWWCGEKTFLFFAGEQIAVYGWRFPPPSVLPDISPTRREIG</sequence>
<organism evidence="1 2">
    <name type="scientific">Rhizobium skierniewicense</name>
    <dbReference type="NCBI Taxonomy" id="984260"/>
    <lineage>
        <taxon>Bacteria</taxon>
        <taxon>Pseudomonadati</taxon>
        <taxon>Pseudomonadota</taxon>
        <taxon>Alphaproteobacteria</taxon>
        <taxon>Hyphomicrobiales</taxon>
        <taxon>Rhizobiaceae</taxon>
        <taxon>Rhizobium/Agrobacterium group</taxon>
        <taxon>Rhizobium</taxon>
    </lineage>
</organism>
<evidence type="ECO:0000313" key="1">
    <source>
        <dbReference type="EMBL" id="MBB3948376.1"/>
    </source>
</evidence>
<proteinExistence type="predicted"/>
<dbReference type="Proteomes" id="UP000565286">
    <property type="component" value="Unassembled WGS sequence"/>
</dbReference>
<reference evidence="1 2" key="1">
    <citation type="submission" date="2020-08" db="EMBL/GenBank/DDBJ databases">
        <title>Genomic Encyclopedia of Type Strains, Phase IV (KMG-IV): sequencing the most valuable type-strain genomes for metagenomic binning, comparative biology and taxonomic classification.</title>
        <authorList>
            <person name="Goeker M."/>
        </authorList>
    </citation>
    <scope>NUCLEOTIDE SEQUENCE [LARGE SCALE GENOMIC DNA]</scope>
    <source>
        <strain evidence="1 2">DSM 26438</strain>
    </source>
</reference>